<name>A0A0C3BH22_PILCF</name>
<dbReference type="InParanoid" id="A0A0C3BH22"/>
<accession>A0A0C3BH22</accession>
<organism evidence="1 2">
    <name type="scientific">Piloderma croceum (strain F 1598)</name>
    <dbReference type="NCBI Taxonomy" id="765440"/>
    <lineage>
        <taxon>Eukaryota</taxon>
        <taxon>Fungi</taxon>
        <taxon>Dikarya</taxon>
        <taxon>Basidiomycota</taxon>
        <taxon>Agaricomycotina</taxon>
        <taxon>Agaricomycetes</taxon>
        <taxon>Agaricomycetidae</taxon>
        <taxon>Atheliales</taxon>
        <taxon>Atheliaceae</taxon>
        <taxon>Piloderma</taxon>
    </lineage>
</organism>
<keyword evidence="2" id="KW-1185">Reference proteome</keyword>
<evidence type="ECO:0000313" key="2">
    <source>
        <dbReference type="Proteomes" id="UP000054166"/>
    </source>
</evidence>
<dbReference type="EMBL" id="KN833033">
    <property type="protein sequence ID" value="KIM76622.1"/>
    <property type="molecule type" value="Genomic_DNA"/>
</dbReference>
<proteinExistence type="predicted"/>
<sequence>MSSFGSSQQPFADVSYQIAFRDLFQVKDKTIILKTLFCTSPLTFQHHKIMTEALIRFRKGQPLDRETFAFGSTVLFTFTANSGKQQECEIAVDIYWFVASEGTWYIKFSIPDDVKLFPGFHENSFVSHEQQTWHVDHGRHMLDEFERVKYESDSD</sequence>
<evidence type="ECO:0000313" key="1">
    <source>
        <dbReference type="EMBL" id="KIM76622.1"/>
    </source>
</evidence>
<dbReference type="OrthoDB" id="3180027at2759"/>
<protein>
    <submittedName>
        <fullName evidence="1">Uncharacterized protein</fullName>
    </submittedName>
</protein>
<gene>
    <name evidence="1" type="ORF">PILCRDRAFT_642853</name>
</gene>
<reference evidence="2" key="2">
    <citation type="submission" date="2015-01" db="EMBL/GenBank/DDBJ databases">
        <title>Evolutionary Origins and Diversification of the Mycorrhizal Mutualists.</title>
        <authorList>
            <consortium name="DOE Joint Genome Institute"/>
            <consortium name="Mycorrhizal Genomics Consortium"/>
            <person name="Kohler A."/>
            <person name="Kuo A."/>
            <person name="Nagy L.G."/>
            <person name="Floudas D."/>
            <person name="Copeland A."/>
            <person name="Barry K.W."/>
            <person name="Cichocki N."/>
            <person name="Veneault-Fourrey C."/>
            <person name="LaButti K."/>
            <person name="Lindquist E.A."/>
            <person name="Lipzen A."/>
            <person name="Lundell T."/>
            <person name="Morin E."/>
            <person name="Murat C."/>
            <person name="Riley R."/>
            <person name="Ohm R."/>
            <person name="Sun H."/>
            <person name="Tunlid A."/>
            <person name="Henrissat B."/>
            <person name="Grigoriev I.V."/>
            <person name="Hibbett D.S."/>
            <person name="Martin F."/>
        </authorList>
    </citation>
    <scope>NUCLEOTIDE SEQUENCE [LARGE SCALE GENOMIC DNA]</scope>
    <source>
        <strain evidence="2">F 1598</strain>
    </source>
</reference>
<dbReference type="AlphaFoldDB" id="A0A0C3BH22"/>
<dbReference type="Proteomes" id="UP000054166">
    <property type="component" value="Unassembled WGS sequence"/>
</dbReference>
<reference evidence="1 2" key="1">
    <citation type="submission" date="2014-04" db="EMBL/GenBank/DDBJ databases">
        <authorList>
            <consortium name="DOE Joint Genome Institute"/>
            <person name="Kuo A."/>
            <person name="Tarkka M."/>
            <person name="Buscot F."/>
            <person name="Kohler A."/>
            <person name="Nagy L.G."/>
            <person name="Floudas D."/>
            <person name="Copeland A."/>
            <person name="Barry K.W."/>
            <person name="Cichocki N."/>
            <person name="Veneault-Fourrey C."/>
            <person name="LaButti K."/>
            <person name="Lindquist E.A."/>
            <person name="Lipzen A."/>
            <person name="Lundell T."/>
            <person name="Morin E."/>
            <person name="Murat C."/>
            <person name="Sun H."/>
            <person name="Tunlid A."/>
            <person name="Henrissat B."/>
            <person name="Grigoriev I.V."/>
            <person name="Hibbett D.S."/>
            <person name="Martin F."/>
            <person name="Nordberg H.P."/>
            <person name="Cantor M.N."/>
            <person name="Hua S.X."/>
        </authorList>
    </citation>
    <scope>NUCLEOTIDE SEQUENCE [LARGE SCALE GENOMIC DNA]</scope>
    <source>
        <strain evidence="1 2">F 1598</strain>
    </source>
</reference>
<dbReference type="HOGENOM" id="CLU_1696201_0_0_1"/>